<evidence type="ECO:0000256" key="1">
    <source>
        <dbReference type="ARBA" id="ARBA00005254"/>
    </source>
</evidence>
<gene>
    <name evidence="2" type="ORF">SAMN04489793_0210</name>
</gene>
<dbReference type="EMBL" id="FNSA01000001">
    <property type="protein sequence ID" value="SEB31286.1"/>
    <property type="molecule type" value="Genomic_DNA"/>
</dbReference>
<protein>
    <submittedName>
        <fullName evidence="2">Enoyl-CoA hydratase/carnithine racemase</fullName>
    </submittedName>
</protein>
<reference evidence="3" key="1">
    <citation type="submission" date="2016-10" db="EMBL/GenBank/DDBJ databases">
        <authorList>
            <person name="Varghese N."/>
            <person name="Submissions S."/>
        </authorList>
    </citation>
    <scope>NUCLEOTIDE SEQUENCE [LARGE SCALE GENOMIC DNA]</scope>
    <source>
        <strain evidence="3">DSM 44234</strain>
    </source>
</reference>
<dbReference type="AlphaFoldDB" id="A0A1H4IC64"/>
<name>A0A1H4IC64_TSUTY</name>
<accession>A0A1H4IC64</accession>
<evidence type="ECO:0000313" key="2">
    <source>
        <dbReference type="EMBL" id="SEB31286.1"/>
    </source>
</evidence>
<dbReference type="PANTHER" id="PTHR43459:SF1">
    <property type="entry name" value="EG:BACN32G11.4 PROTEIN"/>
    <property type="match status" value="1"/>
</dbReference>
<dbReference type="Pfam" id="PF00378">
    <property type="entry name" value="ECH_1"/>
    <property type="match status" value="1"/>
</dbReference>
<dbReference type="Proteomes" id="UP000182241">
    <property type="component" value="Unassembled WGS sequence"/>
</dbReference>
<dbReference type="InterPro" id="IPR001753">
    <property type="entry name" value="Enoyl-CoA_hydra/iso"/>
</dbReference>
<dbReference type="PANTHER" id="PTHR43459">
    <property type="entry name" value="ENOYL-COA HYDRATASE"/>
    <property type="match status" value="1"/>
</dbReference>
<evidence type="ECO:0000313" key="3">
    <source>
        <dbReference type="Proteomes" id="UP000182241"/>
    </source>
</evidence>
<comment type="similarity">
    <text evidence="1">Belongs to the enoyl-CoA hydratase/isomerase family.</text>
</comment>
<dbReference type="RefSeq" id="WP_068740271.1">
    <property type="nucleotide sequence ID" value="NZ_CBDRGN010000002.1"/>
</dbReference>
<proteinExistence type="inferred from homology"/>
<dbReference type="CDD" id="cd06558">
    <property type="entry name" value="crotonase-like"/>
    <property type="match status" value="1"/>
</dbReference>
<organism evidence="2 3">
    <name type="scientific">Tsukamurella tyrosinosolvens</name>
    <dbReference type="NCBI Taxonomy" id="57704"/>
    <lineage>
        <taxon>Bacteria</taxon>
        <taxon>Bacillati</taxon>
        <taxon>Actinomycetota</taxon>
        <taxon>Actinomycetes</taxon>
        <taxon>Mycobacteriales</taxon>
        <taxon>Tsukamurellaceae</taxon>
        <taxon>Tsukamurella</taxon>
    </lineage>
</organism>
<dbReference type="SUPFAM" id="SSF52096">
    <property type="entry name" value="ClpP/crotonase"/>
    <property type="match status" value="1"/>
</dbReference>
<dbReference type="GO" id="GO:0003824">
    <property type="term" value="F:catalytic activity"/>
    <property type="evidence" value="ECO:0007669"/>
    <property type="project" value="UniProtKB-ARBA"/>
</dbReference>
<sequence length="253" mass="26118">MSEDFRRTVEGGVLTVTIDRPQRMNAFGIRAAWELARIIEEADADAAIRVVVVTGEGRAFSTGADLAGEAAEPQEALEAVNAYIRAIVGASIPVIAKVNGPCAGMAVGLALSADLTFVADTAYFLLPFVGIGLLPDAGTTALVPAAIGRTRAMGMALLGNRIYGPEALAAGMVTAVHPAEELDGAVAAAAAKLAAGPREAIAATKRAVNASTLAGLDDALRRETESQVILLKTDDHREGVDAMLGKRPARFTD</sequence>
<dbReference type="STRING" id="57704.SAMN04489793_0210"/>
<keyword evidence="3" id="KW-1185">Reference proteome</keyword>
<dbReference type="Gene3D" id="1.10.12.10">
    <property type="entry name" value="Lyase 2-enoyl-coa Hydratase, Chain A, domain 2"/>
    <property type="match status" value="1"/>
</dbReference>
<dbReference type="Gene3D" id="3.90.226.10">
    <property type="entry name" value="2-enoyl-CoA Hydratase, Chain A, domain 1"/>
    <property type="match status" value="1"/>
</dbReference>
<dbReference type="InterPro" id="IPR029045">
    <property type="entry name" value="ClpP/crotonase-like_dom_sf"/>
</dbReference>
<dbReference type="InterPro" id="IPR014748">
    <property type="entry name" value="Enoyl-CoA_hydra_C"/>
</dbReference>